<feature type="transmembrane region" description="Helical" evidence="6">
    <location>
        <begin position="655"/>
        <end position="677"/>
    </location>
</feature>
<evidence type="ECO:0000313" key="9">
    <source>
        <dbReference type="Proteomes" id="UP000029518"/>
    </source>
</evidence>
<dbReference type="OrthoDB" id="2024371at2"/>
<dbReference type="RefSeq" id="WP_042213584.1">
    <property type="nucleotide sequence ID" value="NZ_CP009285.1"/>
</dbReference>
<feature type="transmembrane region" description="Helical" evidence="6">
    <location>
        <begin position="697"/>
        <end position="720"/>
    </location>
</feature>
<keyword evidence="5 6" id="KW-0472">Membrane</keyword>
<dbReference type="AlphaFoldDB" id="A0A089LCI8"/>
<evidence type="ECO:0000256" key="4">
    <source>
        <dbReference type="ARBA" id="ARBA00022989"/>
    </source>
</evidence>
<dbReference type="Proteomes" id="UP000029518">
    <property type="component" value="Chromosome"/>
</dbReference>
<sequence>MFLKILKKDLWRKKVMNTVLLVLIILASTLVASSSSLMYSTSSALTSFISKSRVADLNITLADTPEFNGAVQDWVKNEQKVETSYTEKQISLSLEQIKMPEGRTSFSGNTSLVLAAIPEQVNLIFGEDNEPYTIQQGEIGLPTNLMLTSGIESGDRISFQLEGITKNFTVSGYFKDAFMGSNLLGLKRMVISAEDFTEIEQAVPENSRVNLWSFNAVPGIAATELSGAFAGADLPINFEVDKSLVAMSYMTDRIISAMMFAISLFLIFIAFLTLRFTIVSTLQDEYKEIGVMKAIGFRNQAIKQLYLTKYMGLSLLGGIIGLGISLPLTELMSRKTSQYMILPGGIISIIISACSTVAIIGFILLFCLLCMRKINKASAIDAIRQGQTGERFKASRRIHLHKSRFLHTAFFLALSDVLNRLKSYTSLILTLVLSTAIILIPVNLTNTIVTPKFLEYFGTVGADFYTKTEMVEKSVDEIQKEKAAISKKFRENGFEVTLTANYALMIKYIADDGQDNRRINAQKNDQDESIPYLEGTAPILKNEIAITTIMSEKYGKKVGDNIQFEINGERSNFIISGLFQSISNEGYGVWIARDYNPQIVAAYLFSGNINAPEEQKAEIMKGIQSQFSGLNLKTGMEMLGEITGGFMGQLRSINALLTAIICIITFFITSLFVRLLITKEVHGIAVMKSIGFTNSAIRLWQVLRILIIMAVSLILGVIVANTLGGRLLGLIFRIFGLTKLDLTIVPLQVYLFYPLLILAVVMLAVYTSCGQIKRVQIWNMNKE</sequence>
<feature type="transmembrane region" description="Helical" evidence="6">
    <location>
        <begin position="254"/>
        <end position="274"/>
    </location>
</feature>
<keyword evidence="9" id="KW-1185">Reference proteome</keyword>
<evidence type="ECO:0000256" key="1">
    <source>
        <dbReference type="ARBA" id="ARBA00004651"/>
    </source>
</evidence>
<keyword evidence="3 6" id="KW-0812">Transmembrane</keyword>
<name>A0A089LCI8_PAEBO</name>
<dbReference type="PANTHER" id="PTHR30287">
    <property type="entry name" value="MEMBRANE COMPONENT OF PREDICTED ABC SUPERFAMILY METABOLITE UPTAKE TRANSPORTER"/>
    <property type="match status" value="1"/>
</dbReference>
<dbReference type="EMBL" id="CP009285">
    <property type="protein sequence ID" value="AIQ58557.1"/>
    <property type="molecule type" value="Genomic_DNA"/>
</dbReference>
<evidence type="ECO:0000259" key="7">
    <source>
        <dbReference type="Pfam" id="PF02687"/>
    </source>
</evidence>
<feature type="transmembrane region" description="Helical" evidence="6">
    <location>
        <begin position="307"/>
        <end position="326"/>
    </location>
</feature>
<evidence type="ECO:0000313" key="8">
    <source>
        <dbReference type="EMBL" id="AIQ58557.1"/>
    </source>
</evidence>
<proteinExistence type="predicted"/>
<evidence type="ECO:0000256" key="5">
    <source>
        <dbReference type="ARBA" id="ARBA00023136"/>
    </source>
</evidence>
<keyword evidence="2" id="KW-1003">Cell membrane</keyword>
<feature type="domain" description="ABC3 transporter permease C-terminal" evidence="7">
    <location>
        <begin position="261"/>
        <end position="377"/>
    </location>
</feature>
<comment type="subcellular location">
    <subcellularLocation>
        <location evidence="1">Cell membrane</location>
        <topology evidence="1">Multi-pass membrane protein</topology>
    </subcellularLocation>
</comment>
<evidence type="ECO:0000256" key="3">
    <source>
        <dbReference type="ARBA" id="ARBA00022692"/>
    </source>
</evidence>
<dbReference type="HOGENOM" id="CLU_011038_0_0_9"/>
<feature type="transmembrane region" description="Helical" evidence="6">
    <location>
        <begin position="427"/>
        <end position="444"/>
    </location>
</feature>
<dbReference type="PANTHER" id="PTHR30287:SF2">
    <property type="entry name" value="BLL1001 PROTEIN"/>
    <property type="match status" value="1"/>
</dbReference>
<dbReference type="KEGG" id="pbd:PBOR_17635"/>
<dbReference type="GO" id="GO:0005886">
    <property type="term" value="C:plasma membrane"/>
    <property type="evidence" value="ECO:0007669"/>
    <property type="project" value="UniProtKB-SubCell"/>
</dbReference>
<gene>
    <name evidence="8" type="ORF">PBOR_17635</name>
</gene>
<reference evidence="8" key="1">
    <citation type="submission" date="2014-08" db="EMBL/GenBank/DDBJ databases">
        <title>Comparative genomics of the Paenibacillus odorifer group.</title>
        <authorList>
            <person name="den Bakker H.C."/>
            <person name="Tsai Y.-C.Y.-C."/>
            <person name="Martin N."/>
            <person name="Korlach J."/>
            <person name="Wiedmann M."/>
        </authorList>
    </citation>
    <scope>NUCLEOTIDE SEQUENCE [LARGE SCALE GENOMIC DNA]</scope>
    <source>
        <strain evidence="8">DSM 13188</strain>
    </source>
</reference>
<dbReference type="Pfam" id="PF02687">
    <property type="entry name" value="FtsX"/>
    <property type="match status" value="1"/>
</dbReference>
<keyword evidence="4 6" id="KW-1133">Transmembrane helix</keyword>
<dbReference type="InterPro" id="IPR038766">
    <property type="entry name" value="Membrane_comp_ABC_pdt"/>
</dbReference>
<evidence type="ECO:0000256" key="6">
    <source>
        <dbReference type="SAM" id="Phobius"/>
    </source>
</evidence>
<organism evidence="8 9">
    <name type="scientific">Paenibacillus borealis</name>
    <dbReference type="NCBI Taxonomy" id="160799"/>
    <lineage>
        <taxon>Bacteria</taxon>
        <taxon>Bacillati</taxon>
        <taxon>Bacillota</taxon>
        <taxon>Bacilli</taxon>
        <taxon>Bacillales</taxon>
        <taxon>Paenibacillaceae</taxon>
        <taxon>Paenibacillus</taxon>
    </lineage>
</organism>
<feature type="transmembrane region" description="Helical" evidence="6">
    <location>
        <begin position="751"/>
        <end position="772"/>
    </location>
</feature>
<protein>
    <recommendedName>
        <fullName evidence="7">ABC3 transporter permease C-terminal domain-containing protein</fullName>
    </recommendedName>
</protein>
<dbReference type="InterPro" id="IPR003838">
    <property type="entry name" value="ABC3_permease_C"/>
</dbReference>
<evidence type="ECO:0000256" key="2">
    <source>
        <dbReference type="ARBA" id="ARBA00022475"/>
    </source>
</evidence>
<feature type="transmembrane region" description="Helical" evidence="6">
    <location>
        <begin position="346"/>
        <end position="369"/>
    </location>
</feature>
<accession>A0A089LCI8</accession>